<feature type="compositionally biased region" description="Low complexity" evidence="1">
    <location>
        <begin position="39"/>
        <end position="51"/>
    </location>
</feature>
<feature type="chain" id="PRO_5016436811" description="DUF3558 domain-containing protein" evidence="2">
    <location>
        <begin position="23"/>
        <end position="199"/>
    </location>
</feature>
<evidence type="ECO:0000313" key="4">
    <source>
        <dbReference type="Proteomes" id="UP000247892"/>
    </source>
</evidence>
<name>A0A318LUV5_9PSEU</name>
<feature type="region of interest" description="Disordered" evidence="1">
    <location>
        <begin position="22"/>
        <end position="51"/>
    </location>
</feature>
<dbReference type="RefSeq" id="WP_110334234.1">
    <property type="nucleotide sequence ID" value="NZ_JBHVKT010000002.1"/>
</dbReference>
<keyword evidence="4" id="KW-1185">Reference proteome</keyword>
<protein>
    <recommendedName>
        <fullName evidence="5">DUF3558 domain-containing protein</fullName>
    </recommendedName>
</protein>
<sequence length="199" mass="20493">MSVRQRAGLALAVLATATTLGACGGGEEPEQSPAPSPSAPSSSAQAAPPVSEPLDATALVSDPCAALSPADLSELGFAEGRQEAAAGAENATACVWEYAAESGNRVDLSVVTENENGLSAIYEQRSRNDYFEETEIAGYPAVHTATIDNRTDGGCGLWVGVDEKTTIFVLTNFDYGPEVSDPCPVADRVAEATIATLRG</sequence>
<evidence type="ECO:0000256" key="2">
    <source>
        <dbReference type="SAM" id="SignalP"/>
    </source>
</evidence>
<proteinExistence type="predicted"/>
<dbReference type="OrthoDB" id="3697076at2"/>
<comment type="caution">
    <text evidence="3">The sequence shown here is derived from an EMBL/GenBank/DDBJ whole genome shotgun (WGS) entry which is preliminary data.</text>
</comment>
<dbReference type="InterPro" id="IPR024520">
    <property type="entry name" value="DUF3558"/>
</dbReference>
<dbReference type="Proteomes" id="UP000247892">
    <property type="component" value="Unassembled WGS sequence"/>
</dbReference>
<dbReference type="AlphaFoldDB" id="A0A318LUV5"/>
<gene>
    <name evidence="3" type="ORF">BA062_01805</name>
</gene>
<reference evidence="3 4" key="1">
    <citation type="submission" date="2016-07" db="EMBL/GenBank/DDBJ databases">
        <title>Draft genome sequence of Prauserella sp. YIM 121212, isolated from alkaline soil.</title>
        <authorList>
            <person name="Ruckert C."/>
            <person name="Albersmeier A."/>
            <person name="Jiang C.-L."/>
            <person name="Jiang Y."/>
            <person name="Kalinowski J."/>
            <person name="Schneider O."/>
            <person name="Winkler A."/>
            <person name="Zotchev S.B."/>
        </authorList>
    </citation>
    <scope>NUCLEOTIDE SEQUENCE [LARGE SCALE GENOMIC DNA]</scope>
    <source>
        <strain evidence="3 4">YIM 121212</strain>
    </source>
</reference>
<keyword evidence="2" id="KW-0732">Signal</keyword>
<feature type="signal peptide" evidence="2">
    <location>
        <begin position="1"/>
        <end position="22"/>
    </location>
</feature>
<dbReference type="Pfam" id="PF12079">
    <property type="entry name" value="DUF3558"/>
    <property type="match status" value="1"/>
</dbReference>
<dbReference type="PROSITE" id="PS51257">
    <property type="entry name" value="PROKAR_LIPOPROTEIN"/>
    <property type="match status" value="1"/>
</dbReference>
<evidence type="ECO:0008006" key="5">
    <source>
        <dbReference type="Google" id="ProtNLM"/>
    </source>
</evidence>
<organism evidence="3 4">
    <name type="scientific">Prauserella flavalba</name>
    <dbReference type="NCBI Taxonomy" id="1477506"/>
    <lineage>
        <taxon>Bacteria</taxon>
        <taxon>Bacillati</taxon>
        <taxon>Actinomycetota</taxon>
        <taxon>Actinomycetes</taxon>
        <taxon>Pseudonocardiales</taxon>
        <taxon>Pseudonocardiaceae</taxon>
        <taxon>Prauserella</taxon>
    </lineage>
</organism>
<evidence type="ECO:0000313" key="3">
    <source>
        <dbReference type="EMBL" id="PXY38503.1"/>
    </source>
</evidence>
<dbReference type="EMBL" id="MASU01000001">
    <property type="protein sequence ID" value="PXY38503.1"/>
    <property type="molecule type" value="Genomic_DNA"/>
</dbReference>
<accession>A0A318LUV5</accession>
<evidence type="ECO:0000256" key="1">
    <source>
        <dbReference type="SAM" id="MobiDB-lite"/>
    </source>
</evidence>